<dbReference type="Gene3D" id="3.30.428.10">
    <property type="entry name" value="HIT-like"/>
    <property type="match status" value="1"/>
</dbReference>
<keyword evidence="4" id="KW-1185">Reference proteome</keyword>
<dbReference type="InterPro" id="IPR019808">
    <property type="entry name" value="Histidine_triad_CS"/>
</dbReference>
<evidence type="ECO:0000259" key="1">
    <source>
        <dbReference type="Pfam" id="PF01230"/>
    </source>
</evidence>
<dbReference type="AlphaFoldDB" id="A0A5N8X6D3"/>
<accession>A0A5N8X6D3</accession>
<proteinExistence type="predicted"/>
<name>A0A5N8X6D3_9ACTN</name>
<dbReference type="InterPro" id="IPR011146">
    <property type="entry name" value="HIT-like"/>
</dbReference>
<feature type="domain" description="Insertion element IS402-like" evidence="2">
    <location>
        <begin position="1"/>
        <end position="46"/>
    </location>
</feature>
<dbReference type="SUPFAM" id="SSF54197">
    <property type="entry name" value="HIT-like"/>
    <property type="match status" value="1"/>
</dbReference>
<evidence type="ECO:0000259" key="2">
    <source>
        <dbReference type="Pfam" id="PF13340"/>
    </source>
</evidence>
<protein>
    <submittedName>
        <fullName evidence="3">Transposase</fullName>
    </submittedName>
</protein>
<dbReference type="InterPro" id="IPR036265">
    <property type="entry name" value="HIT-like_sf"/>
</dbReference>
<gene>
    <name evidence="3" type="ORF">FPZ41_43230</name>
</gene>
<organism evidence="3 4">
    <name type="scientific">Streptomyces acidicola</name>
    <dbReference type="NCBI Taxonomy" id="2596892"/>
    <lineage>
        <taxon>Bacteria</taxon>
        <taxon>Bacillati</taxon>
        <taxon>Actinomycetota</taxon>
        <taxon>Actinomycetes</taxon>
        <taxon>Kitasatosporales</taxon>
        <taxon>Streptomycetaceae</taxon>
        <taxon>Streptomyces</taxon>
    </lineage>
</organism>
<dbReference type="Pfam" id="PF01230">
    <property type="entry name" value="HIT"/>
    <property type="match status" value="1"/>
</dbReference>
<feature type="domain" description="HIT" evidence="1">
    <location>
        <begin position="67"/>
        <end position="96"/>
    </location>
</feature>
<dbReference type="GO" id="GO:0003824">
    <property type="term" value="F:catalytic activity"/>
    <property type="evidence" value="ECO:0007669"/>
    <property type="project" value="InterPro"/>
</dbReference>
<dbReference type="Pfam" id="PF13340">
    <property type="entry name" value="DUF4096"/>
    <property type="match status" value="1"/>
</dbReference>
<reference evidence="3 4" key="1">
    <citation type="submission" date="2019-09" db="EMBL/GenBank/DDBJ databases">
        <authorList>
            <person name="Duangmal K."/>
            <person name="Teo W.F.A."/>
            <person name="Lipun K."/>
        </authorList>
    </citation>
    <scope>NUCLEOTIDE SEQUENCE [LARGE SCALE GENOMIC DNA]</scope>
    <source>
        <strain evidence="3 4">K1PN6</strain>
    </source>
</reference>
<dbReference type="PANTHER" id="PTHR46637">
    <property type="entry name" value="TIS1421-TRANSPOSASE PROTEIN A"/>
    <property type="match status" value="1"/>
</dbReference>
<dbReference type="InterPro" id="IPR025161">
    <property type="entry name" value="IS402-like_dom"/>
</dbReference>
<evidence type="ECO:0000313" key="4">
    <source>
        <dbReference type="Proteomes" id="UP000373149"/>
    </source>
</evidence>
<dbReference type="PANTHER" id="PTHR46637:SF1">
    <property type="entry name" value="BLL5188 PROTEIN"/>
    <property type="match status" value="1"/>
</dbReference>
<comment type="caution">
    <text evidence="3">The sequence shown here is derived from an EMBL/GenBank/DDBJ whole genome shotgun (WGS) entry which is preliminary data.</text>
</comment>
<dbReference type="Proteomes" id="UP000373149">
    <property type="component" value="Unassembled WGS sequence"/>
</dbReference>
<evidence type="ECO:0000313" key="3">
    <source>
        <dbReference type="EMBL" id="MPY55003.1"/>
    </source>
</evidence>
<dbReference type="EMBL" id="VMNX01000350">
    <property type="protein sequence ID" value="MPY55003.1"/>
    <property type="molecule type" value="Genomic_DNA"/>
</dbReference>
<dbReference type="PROSITE" id="PS00892">
    <property type="entry name" value="HIT_1"/>
    <property type="match status" value="1"/>
</dbReference>
<dbReference type="InterPro" id="IPR052909">
    <property type="entry name" value="Transposase_6_like"/>
</dbReference>
<sequence length="133" mass="14879">MFTAVVCALTSGCAWRRLPPPFGTSPATAHRRFTVWTEAGLWRRLHRAVLDELGARGEVDWTSAAVDAASVRLFLADGEAAVQEVFHVHLHVFPRFADDGFRIDARWRARDRHELDNTAAAVRTGLSELNMQP</sequence>